<dbReference type="PANTHER" id="PTHR10010:SF46">
    <property type="entry name" value="SODIUM-DEPENDENT PHOSPHATE TRANSPORT PROTEIN 2B"/>
    <property type="match status" value="1"/>
</dbReference>
<evidence type="ECO:0000256" key="4">
    <source>
        <dbReference type="ARBA" id="ARBA00022989"/>
    </source>
</evidence>
<dbReference type="Proteomes" id="UP001201985">
    <property type="component" value="Unassembled WGS sequence"/>
</dbReference>
<feature type="signal peptide" evidence="7">
    <location>
        <begin position="1"/>
        <end position="27"/>
    </location>
</feature>
<keyword evidence="9" id="KW-1185">Reference proteome</keyword>
<gene>
    <name evidence="8" type="ORF">MON41_11875</name>
</gene>
<dbReference type="PANTHER" id="PTHR10010">
    <property type="entry name" value="SOLUTE CARRIER FAMILY 34 SODIUM PHOSPHATE , MEMBER 2-RELATED"/>
    <property type="match status" value="1"/>
</dbReference>
<evidence type="ECO:0000256" key="2">
    <source>
        <dbReference type="ARBA" id="ARBA00022475"/>
    </source>
</evidence>
<feature type="transmembrane region" description="Helical" evidence="6">
    <location>
        <begin position="316"/>
        <end position="336"/>
    </location>
</feature>
<comment type="caution">
    <text evidence="8">The sequence shown here is derived from an EMBL/GenBank/DDBJ whole genome shotgun (WGS) entry which is preliminary data.</text>
</comment>
<feature type="transmembrane region" description="Helical" evidence="6">
    <location>
        <begin position="139"/>
        <end position="157"/>
    </location>
</feature>
<feature type="transmembrane region" description="Helical" evidence="6">
    <location>
        <begin position="105"/>
        <end position="127"/>
    </location>
</feature>
<keyword evidence="7" id="KW-0732">Signal</keyword>
<evidence type="ECO:0000313" key="9">
    <source>
        <dbReference type="Proteomes" id="UP001201985"/>
    </source>
</evidence>
<dbReference type="InterPro" id="IPR003841">
    <property type="entry name" value="Na/Pi_transpt"/>
</dbReference>
<dbReference type="RefSeq" id="WP_202910433.1">
    <property type="nucleotide sequence ID" value="NZ_JALBUU010000004.1"/>
</dbReference>
<dbReference type="EMBL" id="JALBUU010000004">
    <property type="protein sequence ID" value="MCI0754454.1"/>
    <property type="molecule type" value="Genomic_DNA"/>
</dbReference>
<feature type="transmembrane region" description="Helical" evidence="6">
    <location>
        <begin position="277"/>
        <end position="304"/>
    </location>
</feature>
<feature type="transmembrane region" description="Helical" evidence="6">
    <location>
        <begin position="43"/>
        <end position="65"/>
    </location>
</feature>
<evidence type="ECO:0000256" key="5">
    <source>
        <dbReference type="ARBA" id="ARBA00023136"/>
    </source>
</evidence>
<evidence type="ECO:0000256" key="7">
    <source>
        <dbReference type="SAM" id="SignalP"/>
    </source>
</evidence>
<dbReference type="NCBIfam" id="NF037997">
    <property type="entry name" value="Na_Pi_symport"/>
    <property type="match status" value="1"/>
</dbReference>
<keyword evidence="5 6" id="KW-0472">Membrane</keyword>
<feature type="transmembrane region" description="Helical" evidence="6">
    <location>
        <begin position="169"/>
        <end position="190"/>
    </location>
</feature>
<keyword evidence="3 6" id="KW-0812">Transmembrane</keyword>
<accession>A0ABS9W5A0</accession>
<name>A0ABS9W5A0_9PROT</name>
<feature type="transmembrane region" description="Helical" evidence="6">
    <location>
        <begin position="210"/>
        <end position="237"/>
    </location>
</feature>
<evidence type="ECO:0000256" key="1">
    <source>
        <dbReference type="ARBA" id="ARBA00004651"/>
    </source>
</evidence>
<evidence type="ECO:0000313" key="8">
    <source>
        <dbReference type="EMBL" id="MCI0754454.1"/>
    </source>
</evidence>
<keyword evidence="2" id="KW-1003">Cell membrane</keyword>
<keyword evidence="4 6" id="KW-1133">Transmembrane helix</keyword>
<evidence type="ECO:0000256" key="6">
    <source>
        <dbReference type="SAM" id="Phobius"/>
    </source>
</evidence>
<comment type="subcellular location">
    <subcellularLocation>
        <location evidence="1">Cell membrane</location>
        <topology evidence="1">Multi-pass membrane protein</topology>
    </subcellularLocation>
</comment>
<dbReference type="Pfam" id="PF02690">
    <property type="entry name" value="Na_Pi_cotrans"/>
    <property type="match status" value="2"/>
</dbReference>
<organism evidence="8 9">
    <name type="scientific">Teichococcus vastitatis</name>
    <dbReference type="NCBI Taxonomy" id="2307076"/>
    <lineage>
        <taxon>Bacteria</taxon>
        <taxon>Pseudomonadati</taxon>
        <taxon>Pseudomonadota</taxon>
        <taxon>Alphaproteobacteria</taxon>
        <taxon>Acetobacterales</taxon>
        <taxon>Roseomonadaceae</taxon>
        <taxon>Roseomonas</taxon>
    </lineage>
</organism>
<feature type="chain" id="PRO_5046899720" evidence="7">
    <location>
        <begin position="28"/>
        <end position="357"/>
    </location>
</feature>
<reference evidence="8 9" key="1">
    <citation type="submission" date="2022-03" db="EMBL/GenBank/DDBJ databases">
        <title>Complete genome analysis of Roseomonas KG 17.1 : a prolific producer of plant growth promoters.</title>
        <authorList>
            <person name="Saadouli I."/>
            <person name="Najjari A."/>
            <person name="Mosbah A."/>
            <person name="Ouzari H.I."/>
        </authorList>
    </citation>
    <scope>NUCLEOTIDE SEQUENCE [LARGE SCALE GENOMIC DNA]</scope>
    <source>
        <strain evidence="8 9">KG17-1</strain>
    </source>
</reference>
<sequence length="357" mass="36343">MPRSASRPLLPALLALALLLPAWPGWAQPAGGQAAPPMDWFDLAMGCTAGLALFLLGVALLADGLRAAAGDRAKRLLGHATDGPLRGLLTGTAATTLLDSSSVTIILLIGLVDAGLVGFAQALPVILGSNIGTTVSSQIFALGIEDFAPILLALGLLARALAPEPWRHWGLALAGLGLVLFGLGTLGEAVKPLQDQPGVTEWLRSSDAPLRGMLIGAAFTLLIQSSSATLGVVITLASQGLIDLPTGLAMMLGAEIGTCSDTLLATLGRSRAAVRAALFHLGFNIVSVAAGLLLIDALAGFAAWSAGDTAQQIANAHVAFNTVGALLCLYATPALARWMDRLLPDGRAGRPATAAAE</sequence>
<evidence type="ECO:0000256" key="3">
    <source>
        <dbReference type="ARBA" id="ARBA00022692"/>
    </source>
</evidence>
<proteinExistence type="predicted"/>
<protein>
    <submittedName>
        <fullName evidence="8">Na/Pi symporter</fullName>
    </submittedName>
</protein>